<organism evidence="1 2">
    <name type="scientific">Candidatus Falkowbacteria bacterium RIFOXYC2_FULL_48_21</name>
    <dbReference type="NCBI Taxonomy" id="1798005"/>
    <lineage>
        <taxon>Bacteria</taxon>
        <taxon>Candidatus Falkowiibacteriota</taxon>
    </lineage>
</organism>
<comment type="caution">
    <text evidence="1">The sequence shown here is derived from an EMBL/GenBank/DDBJ whole genome shotgun (WGS) entry which is preliminary data.</text>
</comment>
<dbReference type="EMBL" id="MFGM01000026">
    <property type="protein sequence ID" value="OGF37029.1"/>
    <property type="molecule type" value="Genomic_DNA"/>
</dbReference>
<accession>A0A1F5TDP2</accession>
<gene>
    <name evidence="1" type="ORF">A2482_02550</name>
</gene>
<proteinExistence type="predicted"/>
<dbReference type="Proteomes" id="UP000178656">
    <property type="component" value="Unassembled WGS sequence"/>
</dbReference>
<protein>
    <submittedName>
        <fullName evidence="1">Uncharacterized protein</fullName>
    </submittedName>
</protein>
<evidence type="ECO:0000313" key="1">
    <source>
        <dbReference type="EMBL" id="OGF37029.1"/>
    </source>
</evidence>
<name>A0A1F5TDP2_9BACT</name>
<dbReference type="AlphaFoldDB" id="A0A1F5TDP2"/>
<sequence>MAQAKKKDRFNSEGFPIHYESGYLRVYTNPSGELFVEDVRSGVKMRLNPARPDGLEFTTNGRVQPVVVTGTIGWWVTPRG</sequence>
<evidence type="ECO:0000313" key="2">
    <source>
        <dbReference type="Proteomes" id="UP000178656"/>
    </source>
</evidence>
<reference evidence="1 2" key="1">
    <citation type="journal article" date="2016" name="Nat. Commun.">
        <title>Thousands of microbial genomes shed light on interconnected biogeochemical processes in an aquifer system.</title>
        <authorList>
            <person name="Anantharaman K."/>
            <person name="Brown C.T."/>
            <person name="Hug L.A."/>
            <person name="Sharon I."/>
            <person name="Castelle C.J."/>
            <person name="Probst A.J."/>
            <person name="Thomas B.C."/>
            <person name="Singh A."/>
            <person name="Wilkins M.J."/>
            <person name="Karaoz U."/>
            <person name="Brodie E.L."/>
            <person name="Williams K.H."/>
            <person name="Hubbard S.S."/>
            <person name="Banfield J.F."/>
        </authorList>
    </citation>
    <scope>NUCLEOTIDE SEQUENCE [LARGE SCALE GENOMIC DNA]</scope>
</reference>